<reference evidence="8" key="1">
    <citation type="submission" date="2013-04" db="EMBL/GenBank/DDBJ databases">
        <authorList>
            <person name="Qu J."/>
            <person name="Murali S.C."/>
            <person name="Bandaranaike D."/>
            <person name="Bellair M."/>
            <person name="Blankenburg K."/>
            <person name="Chao H."/>
            <person name="Dinh H."/>
            <person name="Doddapaneni H."/>
            <person name="Downs B."/>
            <person name="Dugan-Rocha S."/>
            <person name="Elkadiri S."/>
            <person name="Gnanaolivu R.D."/>
            <person name="Hernandez B."/>
            <person name="Javaid M."/>
            <person name="Jayaseelan J.C."/>
            <person name="Lee S."/>
            <person name="Li M."/>
            <person name="Ming W."/>
            <person name="Munidasa M."/>
            <person name="Muniz J."/>
            <person name="Nguyen L."/>
            <person name="Ongeri F."/>
            <person name="Osuji N."/>
            <person name="Pu L.-L."/>
            <person name="Puazo M."/>
            <person name="Qu C."/>
            <person name="Quiroz J."/>
            <person name="Raj R."/>
            <person name="Weissenberger G."/>
            <person name="Xin Y."/>
            <person name="Zou X."/>
            <person name="Han Y."/>
            <person name="Richards S."/>
            <person name="Worley K."/>
            <person name="Muzny D."/>
            <person name="Gibbs R."/>
        </authorList>
    </citation>
    <scope>NUCLEOTIDE SEQUENCE</scope>
    <source>
        <strain evidence="8">Sampled in the wild</strain>
    </source>
</reference>
<dbReference type="GO" id="GO:0000151">
    <property type="term" value="C:ubiquitin ligase complex"/>
    <property type="evidence" value="ECO:0007669"/>
    <property type="project" value="InterPro"/>
</dbReference>
<feature type="compositionally biased region" description="Polar residues" evidence="6">
    <location>
        <begin position="24"/>
        <end position="42"/>
    </location>
</feature>
<name>A0A8K0K851_LADFU</name>
<proteinExistence type="predicted"/>
<evidence type="ECO:0000313" key="9">
    <source>
        <dbReference type="Proteomes" id="UP000792457"/>
    </source>
</evidence>
<keyword evidence="4" id="KW-0808">Transferase</keyword>
<dbReference type="GO" id="GO:0034450">
    <property type="term" value="F:ubiquitin-ubiquitin ligase activity"/>
    <property type="evidence" value="ECO:0007669"/>
    <property type="project" value="InterPro"/>
</dbReference>
<dbReference type="GO" id="GO:0005634">
    <property type="term" value="C:nucleus"/>
    <property type="evidence" value="ECO:0007669"/>
    <property type="project" value="TreeGrafter"/>
</dbReference>
<keyword evidence="5" id="KW-0833">Ubl conjugation pathway</keyword>
<feature type="non-terminal residue" evidence="8">
    <location>
        <position position="1"/>
    </location>
</feature>
<dbReference type="InterPro" id="IPR045132">
    <property type="entry name" value="UBE4"/>
</dbReference>
<protein>
    <recommendedName>
        <fullName evidence="3">RING-type E3 ubiquitin transferase</fullName>
        <ecNumber evidence="3">2.3.2.27</ecNumber>
    </recommendedName>
</protein>
<feature type="region of interest" description="Disordered" evidence="6">
    <location>
        <begin position="22"/>
        <end position="48"/>
    </location>
</feature>
<sequence length="946" mass="105345">MTDNIKNNPFSALFSPVNQGEVFSDQSQGTETANSSNIQGEQSKAPAETADIVDKELKERLEVNQIVEDVFQLTLNKEPRPPMKGNFPSCHLVLLEELASVAPQTLIDIQTLEHALFERLMLPEPANHVLPINGRASPVGGEHAVQRDVLIYLFECFRRLSERLETDCSTTPRNSHHNVKAGRLSQMVTIVLQNASTALRQPDLFPSQRLDSQLLRLFSESYSPELRSFVNGIVVVFPKEEEGEADELHAAFVPVLNLAQKELVRGGLSALDRSVYDLLHVFSLNDRLAPVLLACSFPSNTSRGRDYGNTVLGAILTPSTIPDSPDIPYSFFDQRATLHGNIRAEEEAAWTGLGAVREGAARIFESLLRHGGEIRHLTLKWIASCLEANAPRGRIWNSLLGPGALGPGPAALTCVSDGFALNLCAVLLRLCQPFVHDFTHPRLMRIDPTYYAATLRSASSGSSSKIDEERMKRGIHLHITGEETCLIPPVASSSDGTMESESNVARPQAENYTFLTECFFMTHRALDLGFRVAHDRLLRISQDLGRLRRVYNEVRSQSELGGLGGNNPAEAEEAILERVRQGTTEVLCLRTAMVQPQTLSLMAQMHVATAAWLVQVALCDVEGESRKRTLETGYAPGVCRQVHFPLPPGPPQVEGAPFTPPLLSCVPEQVVENVAGFLSFCRRFSRHTLEECGGGSCLDPLLTAVIVFMGSPERIRNPHLRAGLAESLEALLPPSHRGAAEESPDEVSNISGFYRERLFLEHPHRSEIVENLLCVFVGIEMTGSSVAFEQKFNYRRPMYYIMDYLWQIEEHKNSFKKLATGAEANMDAVSPPLFLRFVNLLMNDAVFLLDEALSNMAQLRQMQSARESGEWQNLPRAEREQNEGYFQHIGMIARFDNILGRETIHTLKFLTSEITSIFSHPTMVDRIASMLNYFLYHLVGPKKKNF</sequence>
<dbReference type="GO" id="GO:0006511">
    <property type="term" value="P:ubiquitin-dependent protein catabolic process"/>
    <property type="evidence" value="ECO:0007669"/>
    <property type="project" value="InterPro"/>
</dbReference>
<evidence type="ECO:0000256" key="3">
    <source>
        <dbReference type="ARBA" id="ARBA00012483"/>
    </source>
</evidence>
<dbReference type="GO" id="GO:0000209">
    <property type="term" value="P:protein polyubiquitination"/>
    <property type="evidence" value="ECO:0007669"/>
    <property type="project" value="TreeGrafter"/>
</dbReference>
<reference evidence="8" key="2">
    <citation type="submission" date="2017-10" db="EMBL/GenBank/DDBJ databases">
        <title>Ladona fulva Genome sequencing and assembly.</title>
        <authorList>
            <person name="Murali S."/>
            <person name="Richards S."/>
            <person name="Bandaranaike D."/>
            <person name="Bellair M."/>
            <person name="Blankenburg K."/>
            <person name="Chao H."/>
            <person name="Dinh H."/>
            <person name="Doddapaneni H."/>
            <person name="Dugan-Rocha S."/>
            <person name="Elkadiri S."/>
            <person name="Gnanaolivu R."/>
            <person name="Hernandez B."/>
            <person name="Skinner E."/>
            <person name="Javaid M."/>
            <person name="Lee S."/>
            <person name="Li M."/>
            <person name="Ming W."/>
            <person name="Munidasa M."/>
            <person name="Muniz J."/>
            <person name="Nguyen L."/>
            <person name="Hughes D."/>
            <person name="Osuji N."/>
            <person name="Pu L.-L."/>
            <person name="Puazo M."/>
            <person name="Qu C."/>
            <person name="Quiroz J."/>
            <person name="Raj R."/>
            <person name="Weissenberger G."/>
            <person name="Xin Y."/>
            <person name="Zou X."/>
            <person name="Han Y."/>
            <person name="Worley K."/>
            <person name="Muzny D."/>
            <person name="Gibbs R."/>
        </authorList>
    </citation>
    <scope>NUCLEOTIDE SEQUENCE</scope>
    <source>
        <strain evidence="8">Sampled in the wild</strain>
    </source>
</reference>
<evidence type="ECO:0000313" key="8">
    <source>
        <dbReference type="EMBL" id="KAG8230259.1"/>
    </source>
</evidence>
<dbReference type="PANTHER" id="PTHR13931">
    <property type="entry name" value="UBIQUITINATION FACTOR E4"/>
    <property type="match status" value="1"/>
</dbReference>
<dbReference type="AlphaFoldDB" id="A0A8K0K851"/>
<dbReference type="UniPathway" id="UPA00143"/>
<evidence type="ECO:0000256" key="2">
    <source>
        <dbReference type="ARBA" id="ARBA00004906"/>
    </source>
</evidence>
<evidence type="ECO:0000256" key="5">
    <source>
        <dbReference type="ARBA" id="ARBA00022786"/>
    </source>
</evidence>
<dbReference type="GO" id="GO:0036503">
    <property type="term" value="P:ERAD pathway"/>
    <property type="evidence" value="ECO:0007669"/>
    <property type="project" value="InterPro"/>
</dbReference>
<comment type="caution">
    <text evidence="8">The sequence shown here is derived from an EMBL/GenBank/DDBJ whole genome shotgun (WGS) entry which is preliminary data.</text>
</comment>
<dbReference type="EC" id="2.3.2.27" evidence="3"/>
<evidence type="ECO:0000256" key="1">
    <source>
        <dbReference type="ARBA" id="ARBA00000900"/>
    </source>
</evidence>
<dbReference type="Pfam" id="PF10408">
    <property type="entry name" value="Ufd2P_core"/>
    <property type="match status" value="1"/>
</dbReference>
<comment type="catalytic activity">
    <reaction evidence="1">
        <text>S-ubiquitinyl-[E2 ubiquitin-conjugating enzyme]-L-cysteine + [acceptor protein]-L-lysine = [E2 ubiquitin-conjugating enzyme]-L-cysteine + N(6)-ubiquitinyl-[acceptor protein]-L-lysine.</text>
        <dbReference type="EC" id="2.3.2.27"/>
    </reaction>
</comment>
<dbReference type="Proteomes" id="UP000792457">
    <property type="component" value="Unassembled WGS sequence"/>
</dbReference>
<evidence type="ECO:0000259" key="7">
    <source>
        <dbReference type="Pfam" id="PF10408"/>
    </source>
</evidence>
<comment type="pathway">
    <text evidence="2">Protein modification; protein ubiquitination.</text>
</comment>
<dbReference type="EMBL" id="KZ308473">
    <property type="protein sequence ID" value="KAG8230259.1"/>
    <property type="molecule type" value="Genomic_DNA"/>
</dbReference>
<dbReference type="GO" id="GO:0005737">
    <property type="term" value="C:cytoplasm"/>
    <property type="evidence" value="ECO:0007669"/>
    <property type="project" value="TreeGrafter"/>
</dbReference>
<dbReference type="OrthoDB" id="20295at2759"/>
<accession>A0A8K0K851</accession>
<evidence type="ECO:0000256" key="4">
    <source>
        <dbReference type="ARBA" id="ARBA00022679"/>
    </source>
</evidence>
<dbReference type="InterPro" id="IPR019474">
    <property type="entry name" value="Ub_conjug_fac_E4_core"/>
</dbReference>
<dbReference type="PANTHER" id="PTHR13931:SF16">
    <property type="entry name" value="UBIQUITIN CONJUGATION FACTOR E4 A"/>
    <property type="match status" value="1"/>
</dbReference>
<keyword evidence="9" id="KW-1185">Reference proteome</keyword>
<feature type="domain" description="Ubiquitin conjugation factor E4 core" evidence="7">
    <location>
        <begin position="312"/>
        <end position="946"/>
    </location>
</feature>
<gene>
    <name evidence="8" type="ORF">J437_LFUL009797</name>
</gene>
<organism evidence="8 9">
    <name type="scientific">Ladona fulva</name>
    <name type="common">Scarce chaser dragonfly</name>
    <name type="synonym">Libellula fulva</name>
    <dbReference type="NCBI Taxonomy" id="123851"/>
    <lineage>
        <taxon>Eukaryota</taxon>
        <taxon>Metazoa</taxon>
        <taxon>Ecdysozoa</taxon>
        <taxon>Arthropoda</taxon>
        <taxon>Hexapoda</taxon>
        <taxon>Insecta</taxon>
        <taxon>Pterygota</taxon>
        <taxon>Palaeoptera</taxon>
        <taxon>Odonata</taxon>
        <taxon>Epiprocta</taxon>
        <taxon>Anisoptera</taxon>
        <taxon>Libelluloidea</taxon>
        <taxon>Libellulidae</taxon>
        <taxon>Ladona</taxon>
    </lineage>
</organism>
<evidence type="ECO:0000256" key="6">
    <source>
        <dbReference type="SAM" id="MobiDB-lite"/>
    </source>
</evidence>